<sequence>MNYDTLHRELKTGDIVLFSGKAGSLVDTSKPIAIGAAARSS</sequence>
<name>A0ABQ0JLR9_9VIBR</name>
<accession>A0ABQ0JLR9</accession>
<organism evidence="1 2">
    <name type="scientific">Vibrio variabilis</name>
    <dbReference type="NCBI Taxonomy" id="990271"/>
    <lineage>
        <taxon>Bacteria</taxon>
        <taxon>Pseudomonadati</taxon>
        <taxon>Pseudomonadota</taxon>
        <taxon>Gammaproteobacteria</taxon>
        <taxon>Vibrionales</taxon>
        <taxon>Vibrionaceae</taxon>
        <taxon>Vibrio</taxon>
    </lineage>
</organism>
<protein>
    <submittedName>
        <fullName evidence="1">Uncharacterized protein</fullName>
    </submittedName>
</protein>
<keyword evidence="2" id="KW-1185">Reference proteome</keyword>
<proteinExistence type="predicted"/>
<dbReference type="Proteomes" id="UP000029223">
    <property type="component" value="Unassembled WGS sequence"/>
</dbReference>
<reference evidence="2" key="1">
    <citation type="submission" date="2014-09" db="EMBL/GenBank/DDBJ databases">
        <title>Vibrio variabilis JCM 19239. (C206) whole genome shotgun sequence.</title>
        <authorList>
            <person name="Sawabe T."/>
            <person name="Meirelles P."/>
            <person name="Nakanishi M."/>
            <person name="Sayaka M."/>
            <person name="Hattori M."/>
            <person name="Ohkuma M."/>
        </authorList>
    </citation>
    <scope>NUCLEOTIDE SEQUENCE [LARGE SCALE GENOMIC DNA]</scope>
    <source>
        <strain evidence="2">JCM 19239</strain>
    </source>
</reference>
<dbReference type="EMBL" id="BBMS01000071">
    <property type="protein sequence ID" value="GAL29702.1"/>
    <property type="molecule type" value="Genomic_DNA"/>
</dbReference>
<evidence type="ECO:0000313" key="2">
    <source>
        <dbReference type="Proteomes" id="UP000029223"/>
    </source>
</evidence>
<comment type="caution">
    <text evidence="1">The sequence shown here is derived from an EMBL/GenBank/DDBJ whole genome shotgun (WGS) entry which is preliminary data.</text>
</comment>
<evidence type="ECO:0000313" key="1">
    <source>
        <dbReference type="EMBL" id="GAL29702.1"/>
    </source>
</evidence>
<gene>
    <name evidence="1" type="ORF">JCM19239_6050</name>
</gene>
<reference evidence="2" key="2">
    <citation type="submission" date="2014-09" db="EMBL/GenBank/DDBJ databases">
        <authorList>
            <consortium name="NBRP consortium"/>
            <person name="Sawabe T."/>
            <person name="Meirelles P."/>
            <person name="Nakanishi M."/>
            <person name="Sayaka M."/>
            <person name="Hattori M."/>
            <person name="Ohkuma M."/>
        </authorList>
    </citation>
    <scope>NUCLEOTIDE SEQUENCE [LARGE SCALE GENOMIC DNA]</scope>
    <source>
        <strain evidence="2">JCM 19239</strain>
    </source>
</reference>